<name>A0A9P5QBC3_9AGAR</name>
<evidence type="ECO:0000313" key="1">
    <source>
        <dbReference type="EMBL" id="KAF9061233.1"/>
    </source>
</evidence>
<evidence type="ECO:0000313" key="3">
    <source>
        <dbReference type="Proteomes" id="UP000772434"/>
    </source>
</evidence>
<dbReference type="AlphaFoldDB" id="A0A9P5QBC3"/>
<reference evidence="2" key="1">
    <citation type="submission" date="2020-11" db="EMBL/GenBank/DDBJ databases">
        <authorList>
            <consortium name="DOE Joint Genome Institute"/>
            <person name="Ahrendt S."/>
            <person name="Riley R."/>
            <person name="Andreopoulos W."/>
            <person name="Labutti K."/>
            <person name="Pangilinan J."/>
            <person name="Ruiz-Duenas F.J."/>
            <person name="Barrasa J.M."/>
            <person name="Sanchez-Garcia M."/>
            <person name="Camarero S."/>
            <person name="Miyauchi S."/>
            <person name="Serrano A."/>
            <person name="Linde D."/>
            <person name="Babiker R."/>
            <person name="Drula E."/>
            <person name="Ayuso-Fernandez I."/>
            <person name="Pacheco R."/>
            <person name="Padilla G."/>
            <person name="Ferreira P."/>
            <person name="Barriuso J."/>
            <person name="Kellner H."/>
            <person name="Castanera R."/>
            <person name="Alfaro M."/>
            <person name="Ramirez L."/>
            <person name="Pisabarro A.G."/>
            <person name="Kuo A."/>
            <person name="Tritt A."/>
            <person name="Lipzen A."/>
            <person name="He G."/>
            <person name="Yan M."/>
            <person name="Ng V."/>
            <person name="Cullen D."/>
            <person name="Martin F."/>
            <person name="Rosso M.-N."/>
            <person name="Henrissat B."/>
            <person name="Hibbett D."/>
            <person name="Martinez A.T."/>
            <person name="Grigoriev I.V."/>
        </authorList>
    </citation>
    <scope>NUCLEOTIDE SEQUENCE</scope>
    <source>
        <strain evidence="2">AH 40177</strain>
    </source>
</reference>
<dbReference type="EMBL" id="JADNRY010000209">
    <property type="protein sequence ID" value="KAF9061233.1"/>
    <property type="molecule type" value="Genomic_DNA"/>
</dbReference>
<dbReference type="EMBL" id="JADNRY010000002">
    <property type="protein sequence ID" value="KAF9077877.1"/>
    <property type="molecule type" value="Genomic_DNA"/>
</dbReference>
<dbReference type="OrthoDB" id="3340390at2759"/>
<proteinExistence type="predicted"/>
<evidence type="ECO:0000313" key="2">
    <source>
        <dbReference type="EMBL" id="KAF9077877.1"/>
    </source>
</evidence>
<sequence length="116" mass="12839">MFDEEGKTKKDTGLLFYPSAVPNPSNSTMIARYISMFHLAPRVIKLTTENGSMVEGSVKSASDYSYSAPRYAGPGFRVAWDAEALIPFSLKWGSFGTRLLPICCSQRSVFTLRGMQ</sequence>
<organism evidence="2 3">
    <name type="scientific">Rhodocollybia butyracea</name>
    <dbReference type="NCBI Taxonomy" id="206335"/>
    <lineage>
        <taxon>Eukaryota</taxon>
        <taxon>Fungi</taxon>
        <taxon>Dikarya</taxon>
        <taxon>Basidiomycota</taxon>
        <taxon>Agaricomycotina</taxon>
        <taxon>Agaricomycetes</taxon>
        <taxon>Agaricomycetidae</taxon>
        <taxon>Agaricales</taxon>
        <taxon>Marasmiineae</taxon>
        <taxon>Omphalotaceae</taxon>
        <taxon>Rhodocollybia</taxon>
    </lineage>
</organism>
<keyword evidence="3" id="KW-1185">Reference proteome</keyword>
<protein>
    <submittedName>
        <fullName evidence="2">Uncharacterized protein</fullName>
    </submittedName>
</protein>
<comment type="caution">
    <text evidence="2">The sequence shown here is derived from an EMBL/GenBank/DDBJ whole genome shotgun (WGS) entry which is preliminary data.</text>
</comment>
<gene>
    <name evidence="2" type="ORF">BDP27DRAFT_329035</name>
    <name evidence="1" type="ORF">BDP27DRAFT_365910</name>
</gene>
<dbReference type="Proteomes" id="UP000772434">
    <property type="component" value="Unassembled WGS sequence"/>
</dbReference>
<accession>A0A9P5QBC3</accession>